<feature type="transmembrane region" description="Helical" evidence="1">
    <location>
        <begin position="191"/>
        <end position="214"/>
    </location>
</feature>
<evidence type="ECO:0000313" key="2">
    <source>
        <dbReference type="EMBL" id="RST97260.1"/>
    </source>
</evidence>
<feature type="transmembrane region" description="Helical" evidence="1">
    <location>
        <begin position="274"/>
        <end position="294"/>
    </location>
</feature>
<evidence type="ECO:0000256" key="1">
    <source>
        <dbReference type="SAM" id="Phobius"/>
    </source>
</evidence>
<sequence length="327" mass="36721">MKTISDYLDTMFLNLPHTSEVKQLKIDLLANMEDKYRELKDSGRTENEAIGTVIAEFGNIEEILEELNIPLTEAEEVIDSQDLPVIHLSEALTYIEDKKKIGLGVGAGVLVAAIAVGLFIYLSLGVQGRYVDFSPLGFIPLILFGGIAVGLFIVFGMKNAHYEFLQKGFVMTESTRQTIEAEKKAYERSHIVSIVMGIGICLISLLPLLFNLNYNGHRPQVPYGSIALLLIIAAVGVLLFIYSGNIYLAYNILLDFGEKRQPSPLEQKVKKQEAAFEAIYWPIVVVIFFLWSFAGHRDRWSYTWVIFPLAGALQEAVKQYLKSKTYK</sequence>
<comment type="caution">
    <text evidence="2">The sequence shown here is derived from an EMBL/GenBank/DDBJ whole genome shotgun (WGS) entry which is preliminary data.</text>
</comment>
<dbReference type="EMBL" id="NGJU01000003">
    <property type="protein sequence ID" value="RST97260.1"/>
    <property type="molecule type" value="Genomic_DNA"/>
</dbReference>
<keyword evidence="3" id="KW-1185">Reference proteome</keyword>
<dbReference type="NCBIfam" id="NF038403">
    <property type="entry name" value="perm_prefix_1"/>
    <property type="match status" value="1"/>
</dbReference>
<dbReference type="InterPro" id="IPR047928">
    <property type="entry name" value="Perm_prefix_1"/>
</dbReference>
<gene>
    <name evidence="2" type="ORF">CBF35_03150</name>
</gene>
<accession>A0A429ZU46</accession>
<name>A0A429ZU46_9ENTE</name>
<keyword evidence="1" id="KW-0472">Membrane</keyword>
<dbReference type="RefSeq" id="WP_126778500.1">
    <property type="nucleotide sequence ID" value="NZ_NGJU01000003.1"/>
</dbReference>
<feature type="transmembrane region" description="Helical" evidence="1">
    <location>
        <begin position="226"/>
        <end position="253"/>
    </location>
</feature>
<evidence type="ECO:0008006" key="4">
    <source>
        <dbReference type="Google" id="ProtNLM"/>
    </source>
</evidence>
<feature type="transmembrane region" description="Helical" evidence="1">
    <location>
        <begin position="300"/>
        <end position="317"/>
    </location>
</feature>
<feature type="transmembrane region" description="Helical" evidence="1">
    <location>
        <begin position="101"/>
        <end position="124"/>
    </location>
</feature>
<protein>
    <recommendedName>
        <fullName evidence="4">Beta-carotene 15,15'-monooxygenase</fullName>
    </recommendedName>
</protein>
<evidence type="ECO:0000313" key="3">
    <source>
        <dbReference type="Proteomes" id="UP000287239"/>
    </source>
</evidence>
<dbReference type="GeneID" id="98567352"/>
<dbReference type="Proteomes" id="UP000287239">
    <property type="component" value="Unassembled WGS sequence"/>
</dbReference>
<dbReference type="OrthoDB" id="9815852at2"/>
<keyword evidence="1" id="KW-1133">Transmembrane helix</keyword>
<dbReference type="AlphaFoldDB" id="A0A429ZU46"/>
<organism evidence="2 3">
    <name type="scientific">Vagococcus salmoninarum</name>
    <dbReference type="NCBI Taxonomy" id="2739"/>
    <lineage>
        <taxon>Bacteria</taxon>
        <taxon>Bacillati</taxon>
        <taxon>Bacillota</taxon>
        <taxon>Bacilli</taxon>
        <taxon>Lactobacillales</taxon>
        <taxon>Enterococcaceae</taxon>
        <taxon>Vagococcus</taxon>
    </lineage>
</organism>
<feature type="transmembrane region" description="Helical" evidence="1">
    <location>
        <begin position="136"/>
        <end position="157"/>
    </location>
</feature>
<keyword evidence="1" id="KW-0812">Transmembrane</keyword>
<proteinExistence type="predicted"/>
<reference evidence="2 3" key="1">
    <citation type="submission" date="2017-05" db="EMBL/GenBank/DDBJ databases">
        <title>Vagococcus spp. assemblies.</title>
        <authorList>
            <person name="Gulvik C.A."/>
        </authorList>
    </citation>
    <scope>NUCLEOTIDE SEQUENCE [LARGE SCALE GENOMIC DNA]</scope>
    <source>
        <strain evidence="2 3">NCFB 2777</strain>
    </source>
</reference>